<feature type="binding site" evidence="9">
    <location>
        <position position="172"/>
    </location>
    <ligand>
        <name>substrate</name>
    </ligand>
</feature>
<feature type="domain" description="Beta-galactosidase trimerisation" evidence="12">
    <location>
        <begin position="440"/>
        <end position="624"/>
    </location>
</feature>
<keyword evidence="5" id="KW-0378">Hydrolase</keyword>
<evidence type="ECO:0000256" key="4">
    <source>
        <dbReference type="ARBA" id="ARBA00022723"/>
    </source>
</evidence>
<protein>
    <recommendedName>
        <fullName evidence="3">beta-galactosidase</fullName>
        <ecNumber evidence="3">3.2.1.23</ecNumber>
    </recommendedName>
</protein>
<feature type="active site" description="Nucleophile" evidence="8">
    <location>
        <position position="333"/>
    </location>
</feature>
<dbReference type="SUPFAM" id="SSF52317">
    <property type="entry name" value="Class I glutamine amidotransferase-like"/>
    <property type="match status" value="1"/>
</dbReference>
<dbReference type="Gene3D" id="3.20.20.80">
    <property type="entry name" value="Glycosidases"/>
    <property type="match status" value="1"/>
</dbReference>
<evidence type="ECO:0000256" key="2">
    <source>
        <dbReference type="ARBA" id="ARBA00005940"/>
    </source>
</evidence>
<evidence type="ECO:0000256" key="7">
    <source>
        <dbReference type="ARBA" id="ARBA00023295"/>
    </source>
</evidence>
<evidence type="ECO:0000313" key="13">
    <source>
        <dbReference type="EMBL" id="MRV75529.1"/>
    </source>
</evidence>
<dbReference type="InterPro" id="IPR013738">
    <property type="entry name" value="Beta_galactosidase_Trimer"/>
</dbReference>
<dbReference type="Proteomes" id="UP000446768">
    <property type="component" value="Unassembled WGS sequence"/>
</dbReference>
<dbReference type="InterPro" id="IPR017853">
    <property type="entry name" value="GH"/>
</dbReference>
<organism evidence="13 14">
    <name type="scientific">Pseudoduganella rivuli</name>
    <dbReference type="NCBI Taxonomy" id="2666085"/>
    <lineage>
        <taxon>Bacteria</taxon>
        <taxon>Pseudomonadati</taxon>
        <taxon>Pseudomonadota</taxon>
        <taxon>Betaproteobacteria</taxon>
        <taxon>Burkholderiales</taxon>
        <taxon>Oxalobacteraceae</taxon>
        <taxon>Telluria group</taxon>
        <taxon>Pseudoduganella</taxon>
    </lineage>
</organism>
<feature type="domain" description="Glycoside hydrolase family 42 N-terminal" evidence="11">
    <location>
        <begin position="39"/>
        <end position="407"/>
    </location>
</feature>
<evidence type="ECO:0000313" key="14">
    <source>
        <dbReference type="Proteomes" id="UP000446768"/>
    </source>
</evidence>
<accession>A0A7X2IT41</accession>
<evidence type="ECO:0000256" key="1">
    <source>
        <dbReference type="ARBA" id="ARBA00001412"/>
    </source>
</evidence>
<dbReference type="AlphaFoldDB" id="A0A7X2IT41"/>
<evidence type="ECO:0000256" key="9">
    <source>
        <dbReference type="PIRSR" id="PIRSR001084-2"/>
    </source>
</evidence>
<evidence type="ECO:0000259" key="11">
    <source>
        <dbReference type="Pfam" id="PF02449"/>
    </source>
</evidence>
<keyword evidence="14" id="KW-1185">Reference proteome</keyword>
<evidence type="ECO:0000256" key="3">
    <source>
        <dbReference type="ARBA" id="ARBA00012756"/>
    </source>
</evidence>
<comment type="caution">
    <text evidence="13">The sequence shown here is derived from an EMBL/GenBank/DDBJ whole genome shotgun (WGS) entry which is preliminary data.</text>
</comment>
<name>A0A7X2IT41_9BURK</name>
<evidence type="ECO:0000256" key="6">
    <source>
        <dbReference type="ARBA" id="ARBA00022833"/>
    </source>
</evidence>
<dbReference type="GO" id="GO:0005975">
    <property type="term" value="P:carbohydrate metabolic process"/>
    <property type="evidence" value="ECO:0007669"/>
    <property type="project" value="InterPro"/>
</dbReference>
<dbReference type="GO" id="GO:0009341">
    <property type="term" value="C:beta-galactosidase complex"/>
    <property type="evidence" value="ECO:0007669"/>
    <property type="project" value="InterPro"/>
</dbReference>
<reference evidence="13 14" key="1">
    <citation type="submission" date="2019-11" db="EMBL/GenBank/DDBJ databases">
        <title>Novel species isolated from a subtropical stream in China.</title>
        <authorList>
            <person name="Lu H."/>
        </authorList>
    </citation>
    <scope>NUCLEOTIDE SEQUENCE [LARGE SCALE GENOMIC DNA]</scope>
    <source>
        <strain evidence="13 14">FT92W</strain>
    </source>
</reference>
<sequence length="726" mass="80240">MTPRRLPAFAAAILAAALSTSTTCATAQLPNTILFGAAYYDEYSPVDRLEQDVAMMQAANITVVRIAESTWGTLERQEGVFDFTHVDRMLAAMHKAGIKVIVGTPTYAIPTWLARAHPDVLVERPNGKAPYGPRQNMDITNPEYRKAAERVIVALVDHVKDHPAVIGYQLDNETKAYDTSGPNVQAAFQQWLHKRFPDLDQLNHAFGLNYWSNRINRWEDFPSVNGSINASLSSAFAEFQRELVTDFLGWQADLVRKHARQGQFVTQNFDLDWKDASYGVQPVVDHFAAAAKLDIAGVDIYHPGQDKLTGAEIAFGGDLTRSMKGNRNYLLLETQAMGFPHWTPYPGQLRLQAYSHIASGANTVEYWHWGTTANAIETYWRGLLAQDYQSNPTYEEAKQIGAELRQLGPKLVDLHKQNRVAFYVSNRALTGYNAFKPAGNAGYNDVLRPLYDALYRMNVEADFVHPGTEDLSRYKLIVVPALYAASDAEIAKLNAFAKAGGHVLYTFKSGFSDENVKVRYATQPGGISEAAGVRYTQFTNPDHVALAGDPYKVGKDANQARWWMELLTPTTAQVVARYQHPVWGKYAAVTRNAYGAGEVTYVGFMPTDALAGKILEETVKRAGLWGPQQTLRYPLVVRSGVLNNGRAVHYLFNYSAEAVTARNPFGAGVDLLTGRGIAAGAGVGLGPWGVVVLEDGNRAWASATRPDADECAMRPHYVHNDRSAMR</sequence>
<dbReference type="GO" id="GO:0004565">
    <property type="term" value="F:beta-galactosidase activity"/>
    <property type="evidence" value="ECO:0007669"/>
    <property type="project" value="UniProtKB-EC"/>
</dbReference>
<dbReference type="PANTHER" id="PTHR36447:SF2">
    <property type="entry name" value="BETA-GALACTOSIDASE YESZ"/>
    <property type="match status" value="1"/>
</dbReference>
<dbReference type="InterPro" id="IPR029062">
    <property type="entry name" value="Class_I_gatase-like"/>
</dbReference>
<feature type="binding site" evidence="9">
    <location>
        <position position="342"/>
    </location>
    <ligand>
        <name>substrate</name>
    </ligand>
</feature>
<comment type="similarity">
    <text evidence="2">Belongs to the glycosyl hydrolase 42 family.</text>
</comment>
<feature type="active site" description="Proton donor" evidence="8">
    <location>
        <position position="173"/>
    </location>
</feature>
<dbReference type="Pfam" id="PF08532">
    <property type="entry name" value="Glyco_hydro_42M"/>
    <property type="match status" value="1"/>
</dbReference>
<dbReference type="InterPro" id="IPR003476">
    <property type="entry name" value="Glyco_hydro_42"/>
</dbReference>
<keyword evidence="10" id="KW-0732">Signal</keyword>
<keyword evidence="6" id="KW-0862">Zinc</keyword>
<dbReference type="InterPro" id="IPR013529">
    <property type="entry name" value="Glyco_hydro_42_N"/>
</dbReference>
<dbReference type="Pfam" id="PF02449">
    <property type="entry name" value="Glyco_hydro_42"/>
    <property type="match status" value="1"/>
</dbReference>
<evidence type="ECO:0000256" key="5">
    <source>
        <dbReference type="ARBA" id="ARBA00022801"/>
    </source>
</evidence>
<dbReference type="GO" id="GO:0046872">
    <property type="term" value="F:metal ion binding"/>
    <property type="evidence" value="ECO:0007669"/>
    <property type="project" value="UniProtKB-KW"/>
</dbReference>
<feature type="binding site" evidence="9">
    <location>
        <position position="134"/>
    </location>
    <ligand>
        <name>substrate</name>
    </ligand>
</feature>
<dbReference type="SUPFAM" id="SSF51445">
    <property type="entry name" value="(Trans)glycosidases"/>
    <property type="match status" value="1"/>
</dbReference>
<keyword evidence="7" id="KW-0326">Glycosidase</keyword>
<dbReference type="CDD" id="cd03143">
    <property type="entry name" value="A4_beta-galactosidase_middle_domain"/>
    <property type="match status" value="1"/>
</dbReference>
<gene>
    <name evidence="13" type="ORF">GJ700_27805</name>
</gene>
<feature type="chain" id="PRO_5030714661" description="beta-galactosidase" evidence="10">
    <location>
        <begin position="28"/>
        <end position="726"/>
    </location>
</feature>
<dbReference type="Gene3D" id="3.40.50.880">
    <property type="match status" value="1"/>
</dbReference>
<dbReference type="EC" id="3.2.1.23" evidence="3"/>
<dbReference type="PIRSF" id="PIRSF001084">
    <property type="entry name" value="B-galactosidase"/>
    <property type="match status" value="1"/>
</dbReference>
<comment type="catalytic activity">
    <reaction evidence="1">
        <text>Hydrolysis of terminal non-reducing beta-D-galactose residues in beta-D-galactosides.</text>
        <dbReference type="EC" id="3.2.1.23"/>
    </reaction>
</comment>
<evidence type="ECO:0000256" key="10">
    <source>
        <dbReference type="SAM" id="SignalP"/>
    </source>
</evidence>
<dbReference type="PANTHER" id="PTHR36447">
    <property type="entry name" value="BETA-GALACTOSIDASE GANA"/>
    <property type="match status" value="1"/>
</dbReference>
<evidence type="ECO:0000259" key="12">
    <source>
        <dbReference type="Pfam" id="PF08532"/>
    </source>
</evidence>
<keyword evidence="4" id="KW-0479">Metal-binding</keyword>
<dbReference type="RefSeq" id="WP_154380164.1">
    <property type="nucleotide sequence ID" value="NZ_WKJJ01000021.1"/>
</dbReference>
<feature type="signal peptide" evidence="10">
    <location>
        <begin position="1"/>
        <end position="27"/>
    </location>
</feature>
<dbReference type="EMBL" id="WKJJ01000021">
    <property type="protein sequence ID" value="MRV75529.1"/>
    <property type="molecule type" value="Genomic_DNA"/>
</dbReference>
<proteinExistence type="inferred from homology"/>
<evidence type="ECO:0000256" key="8">
    <source>
        <dbReference type="PIRSR" id="PIRSR001084-1"/>
    </source>
</evidence>